<dbReference type="UniPathway" id="UPA00253">
    <property type="reaction ID" value="UER00326"/>
</dbReference>
<dbReference type="InterPro" id="IPR027477">
    <property type="entry name" value="Succ_DH/fumarate_Rdtase_cat_sf"/>
</dbReference>
<comment type="catalytic activity">
    <reaction evidence="9">
        <text>L-aspartate + O2 = iminosuccinate + H2O2</text>
        <dbReference type="Rhea" id="RHEA:25876"/>
        <dbReference type="ChEBI" id="CHEBI:15379"/>
        <dbReference type="ChEBI" id="CHEBI:16240"/>
        <dbReference type="ChEBI" id="CHEBI:29991"/>
        <dbReference type="ChEBI" id="CHEBI:77875"/>
        <dbReference type="EC" id="1.4.3.16"/>
    </reaction>
    <physiologicalReaction direction="left-to-right" evidence="9">
        <dbReference type="Rhea" id="RHEA:25877"/>
    </physiologicalReaction>
</comment>
<evidence type="ECO:0000256" key="9">
    <source>
        <dbReference type="ARBA" id="ARBA00048305"/>
    </source>
</evidence>
<dbReference type="NCBIfam" id="NF006567">
    <property type="entry name" value="PRK09077.1"/>
    <property type="match status" value="1"/>
</dbReference>
<dbReference type="InterPro" id="IPR003953">
    <property type="entry name" value="FAD-dep_OxRdtase_2_FAD-bd"/>
</dbReference>
<dbReference type="SUPFAM" id="SSF51905">
    <property type="entry name" value="FAD/NAD(P)-binding domain"/>
    <property type="match status" value="1"/>
</dbReference>
<evidence type="ECO:0000256" key="7">
    <source>
        <dbReference type="ARBA" id="ARBA00022827"/>
    </source>
</evidence>
<evidence type="ECO:0000256" key="4">
    <source>
        <dbReference type="ARBA" id="ARBA00012173"/>
    </source>
</evidence>
<evidence type="ECO:0000256" key="11">
    <source>
        <dbReference type="RuleBase" id="RU362049"/>
    </source>
</evidence>
<sequence length="559" mass="61106">MGVGVRRPRCGGPGGGGIVSEPDVLVLGSGIGGLMAALKAAQDAQVLVLTKKRAEDANTNFAQGGIAAVFDPHDSFRAHQRDTLRLGAGLSDPAVVRDVVRDAPERVRELEALGVDFSRTARGYALGREGGHSFRRIVHASDFTGQAIERALVERARSHPRIRMLEDQLVVDLILESRMRGGRRRGPDTCWGAYVMDRVSGAIRPMVARATILATGGCGKVYLYTTNPDVATGDGLAMAYRAGAQVANLEFVQFHPTCLYHPRAKSFLLSEALRGEGARLRTLDGTRFMPLYHRQAELAPRDVVARAIDREMKRRGEPHVWLDISHRPGAQVRARFPNIAAALERYGLDLTREPIPVVPAAHYMCGGVIAKLSGRTALDGLFAIGEVACTGLHGANRLASNSLLEALVGAHRAAADVRQHLLGPARPPRAEPWRTRGARPPLETVLFGHNWDAVRRVMWDLVGIVRTDARLATAARRLALLREQIEDDYARLELAPDLIELRNIALVGSLIVECAMRRRESRGLHFNLDHPRPGGARWRRPTLVKKAATFRPLQGVTGV</sequence>
<dbReference type="PRINTS" id="PR00411">
    <property type="entry name" value="PNDRDTASEI"/>
</dbReference>
<keyword evidence="8 11" id="KW-0560">Oxidoreductase</keyword>
<dbReference type="PRINTS" id="PR00368">
    <property type="entry name" value="FADPNR"/>
</dbReference>
<dbReference type="Gene3D" id="3.90.700.10">
    <property type="entry name" value="Succinate dehydrogenase/fumarate reductase flavoprotein, catalytic domain"/>
    <property type="match status" value="1"/>
</dbReference>
<comment type="pathway">
    <text evidence="2 11">Cofactor biosynthesis; NAD(+) biosynthesis; iminoaspartate from L-aspartate (oxidase route): step 1/1.</text>
</comment>
<comment type="subcellular location">
    <subcellularLocation>
        <location evidence="11">Cytoplasm</location>
    </subcellularLocation>
</comment>
<feature type="domain" description="Fumarate reductase/succinate dehydrogenase flavoprotein-like C-terminal" evidence="13">
    <location>
        <begin position="453"/>
        <end position="545"/>
    </location>
</feature>
<gene>
    <name evidence="14" type="primary">nadB</name>
    <name evidence="14" type="ORF">E6K72_00020</name>
</gene>
<dbReference type="GO" id="GO:0034628">
    <property type="term" value="P:'de novo' NAD+ biosynthetic process from L-aspartate"/>
    <property type="evidence" value="ECO:0007669"/>
    <property type="project" value="TreeGrafter"/>
</dbReference>
<dbReference type="Gene3D" id="3.50.50.60">
    <property type="entry name" value="FAD/NAD(P)-binding domain"/>
    <property type="match status" value="1"/>
</dbReference>
<evidence type="ECO:0000256" key="5">
    <source>
        <dbReference type="ARBA" id="ARBA00022630"/>
    </source>
</evidence>
<evidence type="ECO:0000256" key="6">
    <source>
        <dbReference type="ARBA" id="ARBA00022642"/>
    </source>
</evidence>
<dbReference type="AlphaFoldDB" id="A0A538TBM0"/>
<dbReference type="InterPro" id="IPR037099">
    <property type="entry name" value="Fum_R/Succ_DH_flav-like_C_sf"/>
</dbReference>
<evidence type="ECO:0000313" key="15">
    <source>
        <dbReference type="Proteomes" id="UP000317716"/>
    </source>
</evidence>
<evidence type="ECO:0000256" key="10">
    <source>
        <dbReference type="NCBIfam" id="TIGR00551"/>
    </source>
</evidence>
<proteinExistence type="inferred from homology"/>
<comment type="similarity">
    <text evidence="3 11">Belongs to the FAD-dependent oxidoreductase 2 family. NadB subfamily.</text>
</comment>
<dbReference type="Gene3D" id="1.20.58.100">
    <property type="entry name" value="Fumarate reductase/succinate dehydrogenase flavoprotein-like, C-terminal domain"/>
    <property type="match status" value="1"/>
</dbReference>
<dbReference type="SUPFAM" id="SSF56425">
    <property type="entry name" value="Succinate dehydrogenase/fumarate reductase flavoprotein, catalytic domain"/>
    <property type="match status" value="1"/>
</dbReference>
<evidence type="ECO:0000313" key="14">
    <source>
        <dbReference type="EMBL" id="TMQ60977.1"/>
    </source>
</evidence>
<dbReference type="Pfam" id="PF00890">
    <property type="entry name" value="FAD_binding_2"/>
    <property type="match status" value="1"/>
</dbReference>
<evidence type="ECO:0000259" key="13">
    <source>
        <dbReference type="Pfam" id="PF02910"/>
    </source>
</evidence>
<dbReference type="PANTHER" id="PTHR42716">
    <property type="entry name" value="L-ASPARTATE OXIDASE"/>
    <property type="match status" value="1"/>
</dbReference>
<comment type="function">
    <text evidence="11">Catalyzes the oxidation of L-aspartate to iminoaspartate.</text>
</comment>
<accession>A0A538TBM0</accession>
<dbReference type="SUPFAM" id="SSF46977">
    <property type="entry name" value="Succinate dehydrogenase/fumarate reductase flavoprotein C-terminal domain"/>
    <property type="match status" value="1"/>
</dbReference>
<dbReference type="PANTHER" id="PTHR42716:SF2">
    <property type="entry name" value="L-ASPARTATE OXIDASE, CHLOROPLASTIC"/>
    <property type="match status" value="1"/>
</dbReference>
<dbReference type="EC" id="1.4.3.16" evidence="4 10"/>
<reference evidence="14 15" key="1">
    <citation type="journal article" date="2019" name="Nat. Microbiol.">
        <title>Mediterranean grassland soil C-N compound turnover is dependent on rainfall and depth, and is mediated by genomically divergent microorganisms.</title>
        <authorList>
            <person name="Diamond S."/>
            <person name="Andeer P.F."/>
            <person name="Li Z."/>
            <person name="Crits-Christoph A."/>
            <person name="Burstein D."/>
            <person name="Anantharaman K."/>
            <person name="Lane K.R."/>
            <person name="Thomas B.C."/>
            <person name="Pan C."/>
            <person name="Northen T.R."/>
            <person name="Banfield J.F."/>
        </authorList>
    </citation>
    <scope>NUCLEOTIDE SEQUENCE [LARGE SCALE GENOMIC DNA]</scope>
    <source>
        <strain evidence="14">WS_2</strain>
    </source>
</reference>
<evidence type="ECO:0000256" key="2">
    <source>
        <dbReference type="ARBA" id="ARBA00004950"/>
    </source>
</evidence>
<dbReference type="FunFam" id="3.90.700.10:FF:000002">
    <property type="entry name" value="L-aspartate oxidase"/>
    <property type="match status" value="1"/>
</dbReference>
<feature type="domain" description="FAD-dependent oxidoreductase 2 FAD-binding" evidence="12">
    <location>
        <begin position="23"/>
        <end position="403"/>
    </location>
</feature>
<comment type="cofactor">
    <cofactor evidence="1 11">
        <name>FAD</name>
        <dbReference type="ChEBI" id="CHEBI:57692"/>
    </cofactor>
</comment>
<dbReference type="EMBL" id="VBOS01000001">
    <property type="protein sequence ID" value="TMQ60977.1"/>
    <property type="molecule type" value="Genomic_DNA"/>
</dbReference>
<dbReference type="Pfam" id="PF02910">
    <property type="entry name" value="Succ_DH_flav_C"/>
    <property type="match status" value="1"/>
</dbReference>
<evidence type="ECO:0000256" key="3">
    <source>
        <dbReference type="ARBA" id="ARBA00008562"/>
    </source>
</evidence>
<name>A0A538TBM0_UNCEI</name>
<evidence type="ECO:0000256" key="1">
    <source>
        <dbReference type="ARBA" id="ARBA00001974"/>
    </source>
</evidence>
<protein>
    <recommendedName>
        <fullName evidence="4 10">L-aspartate oxidase</fullName>
        <ecNumber evidence="4 10">1.4.3.16</ecNumber>
    </recommendedName>
</protein>
<keyword evidence="7 11" id="KW-0274">FAD</keyword>
<keyword evidence="6 11" id="KW-0662">Pyridine nucleotide biosynthesis</keyword>
<dbReference type="InterPro" id="IPR005288">
    <property type="entry name" value="NadB"/>
</dbReference>
<dbReference type="NCBIfam" id="TIGR00551">
    <property type="entry name" value="nadB"/>
    <property type="match status" value="1"/>
</dbReference>
<evidence type="ECO:0000256" key="8">
    <source>
        <dbReference type="ARBA" id="ARBA00023002"/>
    </source>
</evidence>
<evidence type="ECO:0000259" key="12">
    <source>
        <dbReference type="Pfam" id="PF00890"/>
    </source>
</evidence>
<dbReference type="FunFam" id="1.20.58.100:FF:000002">
    <property type="entry name" value="L-aspartate oxidase"/>
    <property type="match status" value="1"/>
</dbReference>
<dbReference type="InterPro" id="IPR015939">
    <property type="entry name" value="Fum_Rdtase/Succ_DH_flav-like_C"/>
</dbReference>
<dbReference type="GO" id="GO:0005737">
    <property type="term" value="C:cytoplasm"/>
    <property type="evidence" value="ECO:0007669"/>
    <property type="project" value="UniProtKB-SubCell"/>
</dbReference>
<dbReference type="InterPro" id="IPR036188">
    <property type="entry name" value="FAD/NAD-bd_sf"/>
</dbReference>
<dbReference type="GO" id="GO:0008734">
    <property type="term" value="F:L-aspartate oxidase activity"/>
    <property type="evidence" value="ECO:0007669"/>
    <property type="project" value="UniProtKB-UniRule"/>
</dbReference>
<dbReference type="Proteomes" id="UP000317716">
    <property type="component" value="Unassembled WGS sequence"/>
</dbReference>
<organism evidence="14 15">
    <name type="scientific">Eiseniibacteriota bacterium</name>
    <dbReference type="NCBI Taxonomy" id="2212470"/>
    <lineage>
        <taxon>Bacteria</taxon>
        <taxon>Candidatus Eiseniibacteriota</taxon>
    </lineage>
</organism>
<comment type="caution">
    <text evidence="14">The sequence shown here is derived from an EMBL/GenBank/DDBJ whole genome shotgun (WGS) entry which is preliminary data.</text>
</comment>
<keyword evidence="5 11" id="KW-0285">Flavoprotein</keyword>